<dbReference type="GO" id="GO:0006508">
    <property type="term" value="P:proteolysis"/>
    <property type="evidence" value="ECO:0007669"/>
    <property type="project" value="InterPro"/>
</dbReference>
<accession>A0A840PHQ6</accession>
<feature type="domain" description="Peptidase M28" evidence="2">
    <location>
        <begin position="221"/>
        <end position="438"/>
    </location>
</feature>
<dbReference type="EMBL" id="JACHGN010000024">
    <property type="protein sequence ID" value="MBB5138672.1"/>
    <property type="molecule type" value="Genomic_DNA"/>
</dbReference>
<protein>
    <submittedName>
        <fullName evidence="3">Zn-dependent M28 family amino/carboxypeptidase</fullName>
    </submittedName>
</protein>
<keyword evidence="3" id="KW-0378">Hydrolase</keyword>
<dbReference type="AlphaFoldDB" id="A0A840PHQ6"/>
<keyword evidence="3" id="KW-0121">Carboxypeptidase</keyword>
<evidence type="ECO:0000313" key="3">
    <source>
        <dbReference type="EMBL" id="MBB5138672.1"/>
    </source>
</evidence>
<dbReference type="Pfam" id="PF02225">
    <property type="entry name" value="PA"/>
    <property type="match status" value="1"/>
</dbReference>
<gene>
    <name evidence="3" type="ORF">HNP84_008426</name>
</gene>
<evidence type="ECO:0000259" key="2">
    <source>
        <dbReference type="Pfam" id="PF04389"/>
    </source>
</evidence>
<dbReference type="Pfam" id="PF04389">
    <property type="entry name" value="Peptidase_M28"/>
    <property type="match status" value="1"/>
</dbReference>
<reference evidence="3 4" key="1">
    <citation type="submission" date="2020-08" db="EMBL/GenBank/DDBJ databases">
        <title>Genomic Encyclopedia of Type Strains, Phase IV (KMG-IV): sequencing the most valuable type-strain genomes for metagenomic binning, comparative biology and taxonomic classification.</title>
        <authorList>
            <person name="Goeker M."/>
        </authorList>
    </citation>
    <scope>NUCLEOTIDE SEQUENCE [LARGE SCALE GENOMIC DNA]</scope>
    <source>
        <strain evidence="3 4">DSM 45615</strain>
    </source>
</reference>
<dbReference type="Gene3D" id="3.50.30.30">
    <property type="match status" value="1"/>
</dbReference>
<dbReference type="InterPro" id="IPR007484">
    <property type="entry name" value="Peptidase_M28"/>
</dbReference>
<evidence type="ECO:0000313" key="4">
    <source>
        <dbReference type="Proteomes" id="UP000578449"/>
    </source>
</evidence>
<dbReference type="InterPro" id="IPR046450">
    <property type="entry name" value="PA_dom_sf"/>
</dbReference>
<dbReference type="PANTHER" id="PTHR12147">
    <property type="entry name" value="METALLOPEPTIDASE M28 FAMILY MEMBER"/>
    <property type="match status" value="1"/>
</dbReference>
<proteinExistence type="predicted"/>
<dbReference type="SUPFAM" id="SSF52025">
    <property type="entry name" value="PA domain"/>
    <property type="match status" value="1"/>
</dbReference>
<dbReference type="GO" id="GO:0008235">
    <property type="term" value="F:metalloexopeptidase activity"/>
    <property type="evidence" value="ECO:0007669"/>
    <property type="project" value="InterPro"/>
</dbReference>
<dbReference type="RefSeq" id="WP_185055525.1">
    <property type="nucleotide sequence ID" value="NZ_BAABIX010000025.1"/>
</dbReference>
<dbReference type="InterPro" id="IPR045175">
    <property type="entry name" value="M28_fam"/>
</dbReference>
<dbReference type="GO" id="GO:0004180">
    <property type="term" value="F:carboxypeptidase activity"/>
    <property type="evidence" value="ECO:0007669"/>
    <property type="project" value="UniProtKB-KW"/>
</dbReference>
<sequence>MRHHLLAAAAVIVPFTSTPVESPPPLADLVSGAGARVHLVALQRIADASGGNRAAGTAGYDRSAEYVAERLRAAGYQVALQRFAFPYFRETGRPTLTSGTEGHLASTVEFSGSGDVRGRALRVAEHGCEPGDYRGFRQGQVALVRRGTCEFSVKTRYAQAAGARAVILVNNEAKVPKATLGKPGVARVPVVGVAQKTGAKLAGDRVRVQVRAESGTRTTYNVIAETPQGRADQVVMLGAHLDSVPVGPGINDNGSGSAALLEVAEKLAAAGQPHNKVRFAWWGAEELGLLGSKHYVSHLGEAARKAIALYLNFDMIASKNYMYGVFDGDDSDRVGAGPGPEGSGAIEKAFRDFYAARGLKSIGADFTGRSDYGPFVEAGIPAGGLFTGAEEPKSKQAAAYFGGAAGVPYDSCYHKACDTIENVSDTALDVNTDAIATVLERYATQTSRPPQP</sequence>
<dbReference type="PANTHER" id="PTHR12147:SF26">
    <property type="entry name" value="PEPTIDASE M28 DOMAIN-CONTAINING PROTEIN"/>
    <property type="match status" value="1"/>
</dbReference>
<dbReference type="InterPro" id="IPR003137">
    <property type="entry name" value="PA_domain"/>
</dbReference>
<dbReference type="Gene3D" id="3.40.630.10">
    <property type="entry name" value="Zn peptidases"/>
    <property type="match status" value="1"/>
</dbReference>
<feature type="domain" description="PA" evidence="1">
    <location>
        <begin position="124"/>
        <end position="201"/>
    </location>
</feature>
<dbReference type="Proteomes" id="UP000578449">
    <property type="component" value="Unassembled WGS sequence"/>
</dbReference>
<organism evidence="3 4">
    <name type="scientific">Thermocatellispora tengchongensis</name>
    <dbReference type="NCBI Taxonomy" id="1073253"/>
    <lineage>
        <taxon>Bacteria</taxon>
        <taxon>Bacillati</taxon>
        <taxon>Actinomycetota</taxon>
        <taxon>Actinomycetes</taxon>
        <taxon>Streptosporangiales</taxon>
        <taxon>Streptosporangiaceae</taxon>
        <taxon>Thermocatellispora</taxon>
    </lineage>
</organism>
<comment type="caution">
    <text evidence="3">The sequence shown here is derived from an EMBL/GenBank/DDBJ whole genome shotgun (WGS) entry which is preliminary data.</text>
</comment>
<dbReference type="SUPFAM" id="SSF53187">
    <property type="entry name" value="Zn-dependent exopeptidases"/>
    <property type="match status" value="1"/>
</dbReference>
<keyword evidence="4" id="KW-1185">Reference proteome</keyword>
<name>A0A840PHQ6_9ACTN</name>
<evidence type="ECO:0000259" key="1">
    <source>
        <dbReference type="Pfam" id="PF02225"/>
    </source>
</evidence>
<keyword evidence="3" id="KW-0645">Protease</keyword>